<dbReference type="EMBL" id="BNAS01000002">
    <property type="protein sequence ID" value="GHH71099.1"/>
    <property type="molecule type" value="Genomic_DNA"/>
</dbReference>
<sequence>MNGEACGTELAWHTGTGDYIDLQWATTFDAATEVSSVYYTILGPDGVAVTWFPDPVDGGLSTVERELYLSHGNVYTLVVRVREGDVWSTDPVASCRFGVRQPPVVALTVPVLGAGAVYVYGEARGGAGVAGQYLVAATRQGEAVAYEYAVTANSSRPATWESIAVADSSPALIPVVPTASGSQYLHVRGVDRYGVRGPARWKNFLVGTVSTTKPAPPAITVRGLEDSISGDGRLPLEVTLTSDLEVRPMGEVVLRHGTQEVGRTTFDAQSETVLVEQAPLGTGFQDIAAEYRQFEGAPTLSATARICADGCPFAGGKATITAYDDVRLDPNLYVEVSGFSPQPTSYKFEWLRAGKVVSSGRSDEDAHYLSLPPDEGHTLTARVTAYGPGMAPKTVTASVKIGDREDADVCYGGKTIGSRWLTRYTYCSPQTVSFGVEGSGRAIEMLVAEPWLAPGYTSSRAGELPDDGSPTPAYWFDLEGYVQGQGWQGLKVKDTIYYVGSVGQNRRLEAFRIDDGGVLAPYYDVWYRAYVPKYGWLGWAKNGGNAGTVGFANRIESIQIKVLPKGKQLTSGSGNAAYYSAATQRQVHVRSYLQTSNVWRTPVVGGSTAGLTSTSQRLSAVRVDVDGTRYSGGVQVAAKVEGDGWRGYVSNDRVAGTYHSAHRVSAYKMRLTGQMAEHYHVYYRAHVAGIGWLGWARNGGEAGSASYTKRVTAVQVLLVPKGDPAPQSGRVAYLR</sequence>
<keyword evidence="2" id="KW-1185">Reference proteome</keyword>
<reference evidence="1" key="2">
    <citation type="submission" date="2020-09" db="EMBL/GenBank/DDBJ databases">
        <authorList>
            <person name="Sun Q."/>
            <person name="Zhou Y."/>
        </authorList>
    </citation>
    <scope>NUCLEOTIDE SEQUENCE</scope>
    <source>
        <strain evidence="1">CGMCC 4.7398</strain>
    </source>
</reference>
<organism evidence="1 2">
    <name type="scientific">Promicromonospora soli</name>
    <dbReference type="NCBI Taxonomy" id="2035533"/>
    <lineage>
        <taxon>Bacteria</taxon>
        <taxon>Bacillati</taxon>
        <taxon>Actinomycetota</taxon>
        <taxon>Actinomycetes</taxon>
        <taxon>Micrococcales</taxon>
        <taxon>Promicromonosporaceae</taxon>
        <taxon>Promicromonospora</taxon>
    </lineage>
</organism>
<evidence type="ECO:0008006" key="3">
    <source>
        <dbReference type="Google" id="ProtNLM"/>
    </source>
</evidence>
<gene>
    <name evidence="1" type="ORF">GCM10017772_18860</name>
</gene>
<name>A0A919FSG1_9MICO</name>
<dbReference type="InterPro" id="IPR006637">
    <property type="entry name" value="ChW"/>
</dbReference>
<dbReference type="AlphaFoldDB" id="A0A919FSG1"/>
<comment type="caution">
    <text evidence="1">The sequence shown here is derived from an EMBL/GenBank/DDBJ whole genome shotgun (WGS) entry which is preliminary data.</text>
</comment>
<evidence type="ECO:0000313" key="2">
    <source>
        <dbReference type="Proteomes" id="UP000627369"/>
    </source>
</evidence>
<evidence type="ECO:0000313" key="1">
    <source>
        <dbReference type="EMBL" id="GHH71099.1"/>
    </source>
</evidence>
<dbReference type="RefSeq" id="WP_229872323.1">
    <property type="nucleotide sequence ID" value="NZ_BNAS01000002.1"/>
</dbReference>
<dbReference type="Proteomes" id="UP000627369">
    <property type="component" value="Unassembled WGS sequence"/>
</dbReference>
<proteinExistence type="predicted"/>
<accession>A0A919FSG1</accession>
<protein>
    <recommendedName>
        <fullName evidence="3">Hydrophobic W protein</fullName>
    </recommendedName>
</protein>
<dbReference type="SMART" id="SM00728">
    <property type="entry name" value="ChW"/>
    <property type="match status" value="4"/>
</dbReference>
<dbReference type="Pfam" id="PF07538">
    <property type="entry name" value="ChW"/>
    <property type="match status" value="3"/>
</dbReference>
<reference evidence="1" key="1">
    <citation type="journal article" date="2014" name="Int. J. Syst. Evol. Microbiol.">
        <title>Complete genome sequence of Corynebacterium casei LMG S-19264T (=DSM 44701T), isolated from a smear-ripened cheese.</title>
        <authorList>
            <consortium name="US DOE Joint Genome Institute (JGI-PGF)"/>
            <person name="Walter F."/>
            <person name="Albersmeier A."/>
            <person name="Kalinowski J."/>
            <person name="Ruckert C."/>
        </authorList>
    </citation>
    <scope>NUCLEOTIDE SEQUENCE</scope>
    <source>
        <strain evidence="1">CGMCC 4.7398</strain>
    </source>
</reference>